<dbReference type="InterPro" id="IPR029058">
    <property type="entry name" value="AB_hydrolase_fold"/>
</dbReference>
<keyword evidence="4" id="KW-1185">Reference proteome</keyword>
<feature type="region of interest" description="Disordered" evidence="2">
    <location>
        <begin position="1"/>
        <end position="20"/>
    </location>
</feature>
<evidence type="ECO:0000313" key="3">
    <source>
        <dbReference type="EMBL" id="CAL8078249.1"/>
    </source>
</evidence>
<dbReference type="Proteomes" id="UP001642540">
    <property type="component" value="Unassembled WGS sequence"/>
</dbReference>
<gene>
    <name evidence="3" type="ORF">ODALV1_LOCUS4044</name>
</gene>
<protein>
    <recommendedName>
        <fullName evidence="5">Protein NDRG3</fullName>
    </recommendedName>
</protein>
<evidence type="ECO:0008006" key="5">
    <source>
        <dbReference type="Google" id="ProtNLM"/>
    </source>
</evidence>
<dbReference type="PANTHER" id="PTHR11034">
    <property type="entry name" value="N-MYC DOWNSTREAM REGULATED"/>
    <property type="match status" value="1"/>
</dbReference>
<sequence>MSDSDSNKLSPTAHYSEKKHIVPTERCGPLSVYVQGDLSQQDKRAIFLTVHDLGCNHTSFHDFVEHPTMAEIKERSVFIHVDVPGQEDNAPDLADDFQFPTMQMIGEDLVTVLDFLHIKYVIGLGEGAGANILLRFGMAHASRCLGLILVNVTAGKTSVMDYFKDKFRNWKLGQVGHNPTTEQYLVFHKFGHQLAQENDEVIKDREKTILDYQAKLRSAINAKNLKRYVDSFLNRKDITGVLEKNLKIDTLLLAGTKGSYGHTVQHLHTMMDKQKTQLLKIDDVGDVVNEAPEKVAQSILLFCKGQGLLTSVAMPGVERQRTFSGGESAEGPQLLRQRTMSMEEYDKPNIRRLSITAIQQKPGE</sequence>
<reference evidence="3 4" key="1">
    <citation type="submission" date="2024-08" db="EMBL/GenBank/DDBJ databases">
        <authorList>
            <person name="Cucini C."/>
            <person name="Frati F."/>
        </authorList>
    </citation>
    <scope>NUCLEOTIDE SEQUENCE [LARGE SCALE GENOMIC DNA]</scope>
</reference>
<comment type="similarity">
    <text evidence="1">Belongs to the NDRG family.</text>
</comment>
<evidence type="ECO:0000256" key="2">
    <source>
        <dbReference type="SAM" id="MobiDB-lite"/>
    </source>
</evidence>
<dbReference type="SUPFAM" id="SSF53474">
    <property type="entry name" value="alpha/beta-Hydrolases"/>
    <property type="match status" value="1"/>
</dbReference>
<dbReference type="Gene3D" id="3.40.50.1820">
    <property type="entry name" value="alpha/beta hydrolase"/>
    <property type="match status" value="1"/>
</dbReference>
<dbReference type="Pfam" id="PF03096">
    <property type="entry name" value="Ndr"/>
    <property type="match status" value="1"/>
</dbReference>
<evidence type="ECO:0000313" key="4">
    <source>
        <dbReference type="Proteomes" id="UP001642540"/>
    </source>
</evidence>
<proteinExistence type="inferred from homology"/>
<comment type="caution">
    <text evidence="3">The sequence shown here is derived from an EMBL/GenBank/DDBJ whole genome shotgun (WGS) entry which is preliminary data.</text>
</comment>
<accession>A0ABP1PUQ8</accession>
<dbReference type="EMBL" id="CAXLJM020000013">
    <property type="protein sequence ID" value="CAL8078249.1"/>
    <property type="molecule type" value="Genomic_DNA"/>
</dbReference>
<evidence type="ECO:0000256" key="1">
    <source>
        <dbReference type="ARBA" id="ARBA00005598"/>
    </source>
</evidence>
<organism evidence="3 4">
    <name type="scientific">Orchesella dallaii</name>
    <dbReference type="NCBI Taxonomy" id="48710"/>
    <lineage>
        <taxon>Eukaryota</taxon>
        <taxon>Metazoa</taxon>
        <taxon>Ecdysozoa</taxon>
        <taxon>Arthropoda</taxon>
        <taxon>Hexapoda</taxon>
        <taxon>Collembola</taxon>
        <taxon>Entomobryomorpha</taxon>
        <taxon>Entomobryoidea</taxon>
        <taxon>Orchesellidae</taxon>
        <taxon>Orchesellinae</taxon>
        <taxon>Orchesella</taxon>
    </lineage>
</organism>
<feature type="compositionally biased region" description="Polar residues" evidence="2">
    <location>
        <begin position="1"/>
        <end position="10"/>
    </location>
</feature>
<name>A0ABP1PUQ8_9HEXA</name>
<dbReference type="InterPro" id="IPR004142">
    <property type="entry name" value="NDRG"/>
</dbReference>